<comment type="caution">
    <text evidence="1">The sequence shown here is derived from an EMBL/GenBank/DDBJ whole genome shotgun (WGS) entry which is preliminary data.</text>
</comment>
<evidence type="ECO:0000313" key="2">
    <source>
        <dbReference type="Proteomes" id="UP000887116"/>
    </source>
</evidence>
<dbReference type="OrthoDB" id="8056906at2759"/>
<evidence type="ECO:0000313" key="1">
    <source>
        <dbReference type="EMBL" id="GFR14850.1"/>
    </source>
</evidence>
<organism evidence="1 2">
    <name type="scientific">Trichonephila clavata</name>
    <name type="common">Joro spider</name>
    <name type="synonym">Nephila clavata</name>
    <dbReference type="NCBI Taxonomy" id="2740835"/>
    <lineage>
        <taxon>Eukaryota</taxon>
        <taxon>Metazoa</taxon>
        <taxon>Ecdysozoa</taxon>
        <taxon>Arthropoda</taxon>
        <taxon>Chelicerata</taxon>
        <taxon>Arachnida</taxon>
        <taxon>Araneae</taxon>
        <taxon>Araneomorphae</taxon>
        <taxon>Entelegynae</taxon>
        <taxon>Araneoidea</taxon>
        <taxon>Nephilidae</taxon>
        <taxon>Trichonephila</taxon>
    </lineage>
</organism>
<dbReference type="EMBL" id="BMAO01017319">
    <property type="protein sequence ID" value="GFR14850.1"/>
    <property type="molecule type" value="Genomic_DNA"/>
</dbReference>
<proteinExistence type="predicted"/>
<gene>
    <name evidence="1" type="ORF">TNCT_397821</name>
</gene>
<sequence>MPVIDIVDKTTQIIEVDRHVSSRSIDQKVKIEYRTVLNNLHKAGFKKKLDVWVPHQFSINMMDQISSFKAPTKKEKN</sequence>
<dbReference type="AlphaFoldDB" id="A0A8X6J0M6"/>
<name>A0A8X6J0M6_TRICU</name>
<keyword evidence="2" id="KW-1185">Reference proteome</keyword>
<dbReference type="Proteomes" id="UP000887116">
    <property type="component" value="Unassembled WGS sequence"/>
</dbReference>
<protein>
    <submittedName>
        <fullName evidence="1">Uncharacterized protein</fullName>
    </submittedName>
</protein>
<reference evidence="1" key="1">
    <citation type="submission" date="2020-07" db="EMBL/GenBank/DDBJ databases">
        <title>Multicomponent nature underlies the extraordinary mechanical properties of spider dragline silk.</title>
        <authorList>
            <person name="Kono N."/>
            <person name="Nakamura H."/>
            <person name="Mori M."/>
            <person name="Yoshida Y."/>
            <person name="Ohtoshi R."/>
            <person name="Malay A.D."/>
            <person name="Moran D.A.P."/>
            <person name="Tomita M."/>
            <person name="Numata K."/>
            <person name="Arakawa K."/>
        </authorList>
    </citation>
    <scope>NUCLEOTIDE SEQUENCE</scope>
</reference>
<accession>A0A8X6J0M6</accession>